<evidence type="ECO:0000259" key="1">
    <source>
        <dbReference type="Pfam" id="PF13601"/>
    </source>
</evidence>
<evidence type="ECO:0000313" key="3">
    <source>
        <dbReference type="Proteomes" id="UP000019275"/>
    </source>
</evidence>
<dbReference type="Gene3D" id="1.10.10.10">
    <property type="entry name" value="Winged helix-like DNA-binding domain superfamily/Winged helix DNA-binding domain"/>
    <property type="match status" value="1"/>
</dbReference>
<dbReference type="InterPro" id="IPR027395">
    <property type="entry name" value="WH_DNA-bd_dom"/>
</dbReference>
<organism evidence="2 3">
    <name type="scientific">Cellulophaga geojensis KL-A</name>
    <dbReference type="NCBI Taxonomy" id="1328323"/>
    <lineage>
        <taxon>Bacteria</taxon>
        <taxon>Pseudomonadati</taxon>
        <taxon>Bacteroidota</taxon>
        <taxon>Flavobacteriia</taxon>
        <taxon>Flavobacteriales</taxon>
        <taxon>Flavobacteriaceae</taxon>
        <taxon>Cellulophaga</taxon>
    </lineage>
</organism>
<reference evidence="2 3" key="1">
    <citation type="journal article" date="2014" name="Genome Announc.">
        <title>Draft Genome Sequence of the Carrageenan-Degrading Bacterium Cellulophaga sp. Strain KL-A, Isolated from Decaying Marine Algae.</title>
        <authorList>
            <person name="Shan D."/>
            <person name="Ying J."/>
            <person name="Li X."/>
            <person name="Gao Z."/>
            <person name="Wei G."/>
            <person name="Shao Z."/>
        </authorList>
    </citation>
    <scope>NUCLEOTIDE SEQUENCE [LARGE SCALE GENOMIC DNA]</scope>
    <source>
        <strain evidence="2 3">KL-A</strain>
    </source>
</reference>
<dbReference type="Proteomes" id="UP000019275">
    <property type="component" value="Unassembled WGS sequence"/>
</dbReference>
<evidence type="ECO:0000313" key="2">
    <source>
        <dbReference type="EMBL" id="EWH13700.1"/>
    </source>
</evidence>
<proteinExistence type="predicted"/>
<dbReference type="InterPro" id="IPR036388">
    <property type="entry name" value="WH-like_DNA-bd_sf"/>
</dbReference>
<dbReference type="Pfam" id="PF13601">
    <property type="entry name" value="HTH_34"/>
    <property type="match status" value="1"/>
</dbReference>
<dbReference type="PANTHER" id="PTHR37318:SF1">
    <property type="entry name" value="BSL7504 PROTEIN"/>
    <property type="match status" value="1"/>
</dbReference>
<accession>A0ABN0RP67</accession>
<dbReference type="PANTHER" id="PTHR37318">
    <property type="entry name" value="BSL7504 PROTEIN"/>
    <property type="match status" value="1"/>
</dbReference>
<feature type="domain" description="Winged helix DNA-binding" evidence="1">
    <location>
        <begin position="15"/>
        <end position="94"/>
    </location>
</feature>
<dbReference type="InterPro" id="IPR036390">
    <property type="entry name" value="WH_DNA-bd_sf"/>
</dbReference>
<dbReference type="SUPFAM" id="SSF46785">
    <property type="entry name" value="Winged helix' DNA-binding domain"/>
    <property type="match status" value="1"/>
</dbReference>
<gene>
    <name evidence="2" type="ORF">KLA_07871</name>
</gene>
<keyword evidence="3" id="KW-1185">Reference proteome</keyword>
<name>A0ABN0RP67_9FLAO</name>
<dbReference type="EMBL" id="ARZX01000008">
    <property type="protein sequence ID" value="EWH13700.1"/>
    <property type="molecule type" value="Genomic_DNA"/>
</dbReference>
<protein>
    <recommendedName>
        <fullName evidence="1">Winged helix DNA-binding domain-containing protein</fullName>
    </recommendedName>
</protein>
<sequence>MSIINNINKAFDHRIRLGIMSILMVNDYADFNMLKELLGATDGNIASHTKSLEKVEYIKVEKQFIGKKPNTRYSATKLGKLEFKKHIDALEKLIGKQ</sequence>
<dbReference type="RefSeq" id="WP_034644905.1">
    <property type="nucleotide sequence ID" value="NZ_ARZX01000008.1"/>
</dbReference>
<comment type="caution">
    <text evidence="2">The sequence shown here is derived from an EMBL/GenBank/DDBJ whole genome shotgun (WGS) entry which is preliminary data.</text>
</comment>